<accession>A0A2G7ELU3</accession>
<evidence type="ECO:0000256" key="1">
    <source>
        <dbReference type="SAM" id="MobiDB-lite"/>
    </source>
</evidence>
<feature type="compositionally biased region" description="Basic and acidic residues" evidence="1">
    <location>
        <begin position="586"/>
        <end position="596"/>
    </location>
</feature>
<feature type="compositionally biased region" description="Polar residues" evidence="1">
    <location>
        <begin position="324"/>
        <end position="345"/>
    </location>
</feature>
<dbReference type="Pfam" id="PF20994">
    <property type="entry name" value="CENPU"/>
    <property type="match status" value="1"/>
</dbReference>
<comment type="caution">
    <text evidence="3">The sequence shown here is derived from an EMBL/GenBank/DDBJ whole genome shotgun (WGS) entry which is preliminary data.</text>
</comment>
<feature type="compositionally biased region" description="Polar residues" evidence="1">
    <location>
        <begin position="360"/>
        <end position="369"/>
    </location>
</feature>
<feature type="compositionally biased region" description="Basic and acidic residues" evidence="1">
    <location>
        <begin position="604"/>
        <end position="619"/>
    </location>
</feature>
<feature type="compositionally biased region" description="Basic and acidic residues" evidence="1">
    <location>
        <begin position="211"/>
        <end position="220"/>
    </location>
</feature>
<reference evidence="3 4" key="1">
    <citation type="submission" date="2017-05" db="EMBL/GenBank/DDBJ databases">
        <title>Genome sequence for an aflatoxigenic pathogen of Argentinian peanut, Aspergillus arachidicola.</title>
        <authorList>
            <person name="Moore G."/>
            <person name="Beltz S.B."/>
            <person name="Mack B.M."/>
        </authorList>
    </citation>
    <scope>NUCLEOTIDE SEQUENCE [LARGE SCALE GENOMIC DNA]</scope>
    <source>
        <strain evidence="3 4">CBS 117610</strain>
    </source>
</reference>
<feature type="compositionally biased region" description="Basic and acidic residues" evidence="1">
    <location>
        <begin position="647"/>
        <end position="665"/>
    </location>
</feature>
<feature type="compositionally biased region" description="Basic and acidic residues" evidence="1">
    <location>
        <begin position="256"/>
        <end position="268"/>
    </location>
</feature>
<feature type="compositionally biased region" description="Low complexity" evidence="1">
    <location>
        <begin position="174"/>
        <end position="186"/>
    </location>
</feature>
<feature type="compositionally biased region" description="Polar residues" evidence="1">
    <location>
        <begin position="149"/>
        <end position="160"/>
    </location>
</feature>
<evidence type="ECO:0000259" key="2">
    <source>
        <dbReference type="Pfam" id="PF20994"/>
    </source>
</evidence>
<organism evidence="3 4">
    <name type="scientific">Aspergillus arachidicola</name>
    <dbReference type="NCBI Taxonomy" id="656916"/>
    <lineage>
        <taxon>Eukaryota</taxon>
        <taxon>Fungi</taxon>
        <taxon>Dikarya</taxon>
        <taxon>Ascomycota</taxon>
        <taxon>Pezizomycotina</taxon>
        <taxon>Eurotiomycetes</taxon>
        <taxon>Eurotiomycetidae</taxon>
        <taxon>Eurotiales</taxon>
        <taxon>Aspergillaceae</taxon>
        <taxon>Aspergillus</taxon>
        <taxon>Aspergillus subgen. Circumdati</taxon>
    </lineage>
</organism>
<dbReference type="AlphaFoldDB" id="A0A2G7ELU3"/>
<proteinExistence type="predicted"/>
<evidence type="ECO:0000313" key="3">
    <source>
        <dbReference type="EMBL" id="PIG69323.1"/>
    </source>
</evidence>
<feature type="compositionally biased region" description="Acidic residues" evidence="1">
    <location>
        <begin position="701"/>
        <end position="712"/>
    </location>
</feature>
<feature type="region of interest" description="Disordered" evidence="1">
    <location>
        <begin position="1"/>
        <end position="725"/>
    </location>
</feature>
<dbReference type="Proteomes" id="UP000231358">
    <property type="component" value="Unassembled WGS sequence"/>
</dbReference>
<name>A0A2G7ELU3_9EURO</name>
<feature type="compositionally biased region" description="Basic and acidic residues" evidence="1">
    <location>
        <begin position="1"/>
        <end position="11"/>
    </location>
</feature>
<feature type="domain" description="Inner kinetochore subunit AME1" evidence="2">
    <location>
        <begin position="677"/>
        <end position="919"/>
    </location>
</feature>
<gene>
    <name evidence="3" type="ORF">AARAC_006764</name>
</gene>
<feature type="compositionally biased region" description="Basic and acidic residues" evidence="1">
    <location>
        <begin position="516"/>
        <end position="526"/>
    </location>
</feature>
<evidence type="ECO:0000313" key="4">
    <source>
        <dbReference type="Proteomes" id="UP000231358"/>
    </source>
</evidence>
<keyword evidence="4" id="KW-1185">Reference proteome</keyword>
<feature type="compositionally biased region" description="Polar residues" evidence="1">
    <location>
        <begin position="80"/>
        <end position="89"/>
    </location>
</feature>
<protein>
    <submittedName>
        <fullName evidence="3">Triadin</fullName>
    </submittedName>
</protein>
<feature type="compositionally biased region" description="Basic and acidic residues" evidence="1">
    <location>
        <begin position="483"/>
        <end position="494"/>
    </location>
</feature>
<feature type="compositionally biased region" description="Acidic residues" evidence="1">
    <location>
        <begin position="437"/>
        <end position="447"/>
    </location>
</feature>
<feature type="compositionally biased region" description="Basic and acidic residues" evidence="1">
    <location>
        <begin position="534"/>
        <end position="559"/>
    </location>
</feature>
<feature type="compositionally biased region" description="Basic and acidic residues" evidence="1">
    <location>
        <begin position="448"/>
        <end position="458"/>
    </location>
</feature>
<dbReference type="InterPro" id="IPR048743">
    <property type="entry name" value="AME1"/>
</dbReference>
<sequence>MNPADREERLQMRQRGAGTRKIKEVNFGFSFGLAPPPEDLPQAASQPADVDISIEPLAAPQPPSPSENTQPPLLSPERQFPSSQDSGQLRTPGGARNSLPERPSTFDIPEDDALDLGRSGKRRKIEPPGQSPRVSVESEVTQQEKRNSPVLQNGVQTSAPVPSKPTEPRDEPLTMQTTTDVTQTEQASKEASDSTTAMVSDNPAAEALTMEDERSDRNDVNQEPTEPQRESSGADGTPALEDTTNGKRKRRGSSADQRRSQSIERPETETESTQQPGPQEPSLETNRDESMEADFPKPQPGKRSRGRPRTSAQSSPALDEGSTQHEAVSTESMPGESIPTQQQTTKRPRGRKAKEPMEGSLTSEAQNGQPLDEGNVPEEDDSATSGGSRQLRQKSKVTNHIQKQVGRPGKKVLDLPESVEAPGPAGEKRKQRKQVEPEPEPGPEVESEGPKEPKPVGEKRKRGRRSEEEPELQPQSEPQDEPEVPKEPKPASERRKQRKRSDQEQEPEPEVEPDPEVSRDPEPATERRKRGRRARGEREPEPEPKRQPEAPKEPEPVTEKRKRRRTSDQGPEPGAEPETQAEPDPESSREPKPAGEKRKRGRRSKEEREPEPEPERQPEAPEEPEPASAPKRGRGRPSLSSKGPEVTQREEDPAAQDEIREEASRTTRRKPRQPRGETVPVTVHRLANVALLGGHVQTSELSDEEEEEESADELSTRQKTKLPSRGGVNVADVLSQICRETLEKTLTTLKNGISNEANAARRSEWTTKKKAVEAFGTELEGRLFELSEMLDSNFVLGVKLKKAKREMMDMRSRLYQLRKEREGVALQMDAVRRKHSEEENASLARTNINNSLHSLDLALERSRNRPADGSDDSGSSKPSLTVGLEFMLRNVADNVSSRAPGAQGGLLNQIKAFNAQLEAAARTLES</sequence>
<dbReference type="EMBL" id="NEXV01000740">
    <property type="protein sequence ID" value="PIG69323.1"/>
    <property type="molecule type" value="Genomic_DNA"/>
</dbReference>
<feature type="compositionally biased region" description="Acidic residues" evidence="1">
    <location>
        <begin position="504"/>
        <end position="515"/>
    </location>
</feature>